<keyword evidence="1 5" id="KW-0597">Phosphoprotein</keyword>
<feature type="domain" description="HTH luxR-type" evidence="6">
    <location>
        <begin position="156"/>
        <end position="221"/>
    </location>
</feature>
<dbReference type="InterPro" id="IPR058245">
    <property type="entry name" value="NreC/VraR/RcsB-like_REC"/>
</dbReference>
<dbReference type="PRINTS" id="PR00038">
    <property type="entry name" value="HTHLUXR"/>
</dbReference>
<feature type="modified residue" description="4-aspartylphosphate" evidence="5">
    <location>
        <position position="58"/>
    </location>
</feature>
<dbReference type="SMART" id="SM00421">
    <property type="entry name" value="HTH_LUXR"/>
    <property type="match status" value="1"/>
</dbReference>
<feature type="domain" description="Response regulatory" evidence="7">
    <location>
        <begin position="7"/>
        <end position="122"/>
    </location>
</feature>
<dbReference type="Proteomes" id="UP000582090">
    <property type="component" value="Unassembled WGS sequence"/>
</dbReference>
<keyword evidence="2" id="KW-0805">Transcription regulation</keyword>
<dbReference type="RefSeq" id="WP_183900844.1">
    <property type="nucleotide sequence ID" value="NZ_JACIDW010000009.1"/>
</dbReference>
<dbReference type="InterPro" id="IPR039420">
    <property type="entry name" value="WalR-like"/>
</dbReference>
<evidence type="ECO:0000256" key="2">
    <source>
        <dbReference type="ARBA" id="ARBA00023015"/>
    </source>
</evidence>
<keyword evidence="9" id="KW-1185">Reference proteome</keyword>
<evidence type="ECO:0000256" key="3">
    <source>
        <dbReference type="ARBA" id="ARBA00023125"/>
    </source>
</evidence>
<dbReference type="PROSITE" id="PS50110">
    <property type="entry name" value="RESPONSE_REGULATORY"/>
    <property type="match status" value="1"/>
</dbReference>
<organism evidence="8 9">
    <name type="scientific">Rhizobium metallidurans</name>
    <dbReference type="NCBI Taxonomy" id="1265931"/>
    <lineage>
        <taxon>Bacteria</taxon>
        <taxon>Pseudomonadati</taxon>
        <taxon>Pseudomonadota</taxon>
        <taxon>Alphaproteobacteria</taxon>
        <taxon>Hyphomicrobiales</taxon>
        <taxon>Rhizobiaceae</taxon>
        <taxon>Rhizobium/Agrobacterium group</taxon>
        <taxon>Rhizobium</taxon>
    </lineage>
</organism>
<dbReference type="CDD" id="cd17535">
    <property type="entry name" value="REC_NarL-like"/>
    <property type="match status" value="1"/>
</dbReference>
<dbReference type="CDD" id="cd06170">
    <property type="entry name" value="LuxR_C_like"/>
    <property type="match status" value="1"/>
</dbReference>
<name>A0A7W6CRT5_9HYPH</name>
<accession>A0A7W6CRT5</accession>
<sequence>MTSNMLRVAIVDDHPIFRNGLARSLSDEPGFEVVGEGASAADAVALFNEHRPDALLLDLSMPGGGHQALRSIVETDPAATVIVLTASEEDSDLFDALKEGAKGYILKGVNASTLVSAVQNVVAGESYVSPSLAARILTEMKGETALPQPAAPRNPHDDALALLTPREEQILGLVADGNSNKEVARQLNLQEKTIKHNMTRILQKLKARNRTEAAIFLRDARSRS</sequence>
<dbReference type="Pfam" id="PF00196">
    <property type="entry name" value="GerE"/>
    <property type="match status" value="1"/>
</dbReference>
<evidence type="ECO:0000256" key="1">
    <source>
        <dbReference type="ARBA" id="ARBA00022553"/>
    </source>
</evidence>
<dbReference type="InterPro" id="IPR016032">
    <property type="entry name" value="Sig_transdc_resp-reg_C-effctor"/>
</dbReference>
<evidence type="ECO:0000256" key="5">
    <source>
        <dbReference type="PROSITE-ProRule" id="PRU00169"/>
    </source>
</evidence>
<gene>
    <name evidence="8" type="ORF">GGQ67_002939</name>
</gene>
<dbReference type="SMART" id="SM00448">
    <property type="entry name" value="REC"/>
    <property type="match status" value="1"/>
</dbReference>
<dbReference type="Gene3D" id="3.40.50.2300">
    <property type="match status" value="1"/>
</dbReference>
<dbReference type="InterPro" id="IPR011006">
    <property type="entry name" value="CheY-like_superfamily"/>
</dbReference>
<dbReference type="EMBL" id="JACIDW010000009">
    <property type="protein sequence ID" value="MBB3965266.1"/>
    <property type="molecule type" value="Genomic_DNA"/>
</dbReference>
<dbReference type="AlphaFoldDB" id="A0A7W6CRT5"/>
<keyword evidence="4" id="KW-0804">Transcription</keyword>
<evidence type="ECO:0000313" key="8">
    <source>
        <dbReference type="EMBL" id="MBB3965266.1"/>
    </source>
</evidence>
<dbReference type="GO" id="GO:0003677">
    <property type="term" value="F:DNA binding"/>
    <property type="evidence" value="ECO:0007669"/>
    <property type="project" value="UniProtKB-KW"/>
</dbReference>
<dbReference type="SUPFAM" id="SSF46894">
    <property type="entry name" value="C-terminal effector domain of the bipartite response regulators"/>
    <property type="match status" value="1"/>
</dbReference>
<dbReference type="PANTHER" id="PTHR43214">
    <property type="entry name" value="TWO-COMPONENT RESPONSE REGULATOR"/>
    <property type="match status" value="1"/>
</dbReference>
<dbReference type="InterPro" id="IPR000792">
    <property type="entry name" value="Tscrpt_reg_LuxR_C"/>
</dbReference>
<evidence type="ECO:0000259" key="7">
    <source>
        <dbReference type="PROSITE" id="PS50110"/>
    </source>
</evidence>
<dbReference type="PANTHER" id="PTHR43214:SF41">
    <property type="entry name" value="NITRATE_NITRITE RESPONSE REGULATOR PROTEIN NARP"/>
    <property type="match status" value="1"/>
</dbReference>
<comment type="caution">
    <text evidence="8">The sequence shown here is derived from an EMBL/GenBank/DDBJ whole genome shotgun (WGS) entry which is preliminary data.</text>
</comment>
<evidence type="ECO:0000256" key="4">
    <source>
        <dbReference type="ARBA" id="ARBA00023163"/>
    </source>
</evidence>
<dbReference type="PROSITE" id="PS50043">
    <property type="entry name" value="HTH_LUXR_2"/>
    <property type="match status" value="1"/>
</dbReference>
<protein>
    <submittedName>
        <fullName evidence="8">Two-component system nitrate/nitrite response regulator NarL</fullName>
    </submittedName>
</protein>
<reference evidence="8 9" key="1">
    <citation type="submission" date="2020-08" db="EMBL/GenBank/DDBJ databases">
        <title>Genomic Encyclopedia of Type Strains, Phase IV (KMG-IV): sequencing the most valuable type-strain genomes for metagenomic binning, comparative biology and taxonomic classification.</title>
        <authorList>
            <person name="Goeker M."/>
        </authorList>
    </citation>
    <scope>NUCLEOTIDE SEQUENCE [LARGE SCALE GENOMIC DNA]</scope>
    <source>
        <strain evidence="8 9">DSM 26575</strain>
    </source>
</reference>
<dbReference type="GO" id="GO:0006355">
    <property type="term" value="P:regulation of DNA-templated transcription"/>
    <property type="evidence" value="ECO:0007669"/>
    <property type="project" value="InterPro"/>
</dbReference>
<dbReference type="GO" id="GO:0000160">
    <property type="term" value="P:phosphorelay signal transduction system"/>
    <property type="evidence" value="ECO:0007669"/>
    <property type="project" value="InterPro"/>
</dbReference>
<dbReference type="SUPFAM" id="SSF52172">
    <property type="entry name" value="CheY-like"/>
    <property type="match status" value="1"/>
</dbReference>
<evidence type="ECO:0000313" key="9">
    <source>
        <dbReference type="Proteomes" id="UP000582090"/>
    </source>
</evidence>
<proteinExistence type="predicted"/>
<dbReference type="Pfam" id="PF00072">
    <property type="entry name" value="Response_reg"/>
    <property type="match status" value="1"/>
</dbReference>
<dbReference type="InterPro" id="IPR001789">
    <property type="entry name" value="Sig_transdc_resp-reg_receiver"/>
</dbReference>
<keyword evidence="3" id="KW-0238">DNA-binding</keyword>
<dbReference type="PROSITE" id="PS00622">
    <property type="entry name" value="HTH_LUXR_1"/>
    <property type="match status" value="1"/>
</dbReference>
<evidence type="ECO:0000259" key="6">
    <source>
        <dbReference type="PROSITE" id="PS50043"/>
    </source>
</evidence>